<feature type="compositionally biased region" description="Polar residues" evidence="1">
    <location>
        <begin position="53"/>
        <end position="70"/>
    </location>
</feature>
<feature type="compositionally biased region" description="Polar residues" evidence="1">
    <location>
        <begin position="29"/>
        <end position="46"/>
    </location>
</feature>
<dbReference type="Proteomes" id="UP000239156">
    <property type="component" value="Unassembled WGS sequence"/>
</dbReference>
<feature type="region of interest" description="Disordered" evidence="1">
    <location>
        <begin position="24"/>
        <end position="70"/>
    </location>
</feature>
<dbReference type="EMBL" id="PKSL01000012">
    <property type="protein sequence ID" value="POW15477.1"/>
    <property type="molecule type" value="Genomic_DNA"/>
</dbReference>
<evidence type="ECO:0000313" key="2">
    <source>
        <dbReference type="EMBL" id="POW15477.1"/>
    </source>
</evidence>
<dbReference type="AlphaFoldDB" id="A0A2S4W1B8"/>
<accession>A0A2S4W1B8</accession>
<dbReference type="VEuPathDB" id="FungiDB:PSTT_02080"/>
<reference evidence="2" key="1">
    <citation type="submission" date="2017-12" db="EMBL/GenBank/DDBJ databases">
        <title>Gene loss provides genomic basis for host adaptation in cereal stripe rust fungi.</title>
        <authorList>
            <person name="Xia C."/>
        </authorList>
    </citation>
    <scope>NUCLEOTIDE SEQUENCE [LARGE SCALE GENOMIC DNA]</scope>
    <source>
        <strain evidence="2">93-210</strain>
    </source>
</reference>
<protein>
    <submittedName>
        <fullName evidence="2">Uncharacterized protein</fullName>
    </submittedName>
</protein>
<name>A0A2S4W1B8_9BASI</name>
<keyword evidence="3" id="KW-1185">Reference proteome</keyword>
<evidence type="ECO:0000313" key="3">
    <source>
        <dbReference type="Proteomes" id="UP000239156"/>
    </source>
</evidence>
<gene>
    <name evidence="2" type="ORF">PSTT_02080</name>
</gene>
<sequence length="174" mass="19121">MLVDSVPAPQPVYSLVNVGPHSWAPSYRSPHQINDIQSSTTFSDQLNPPPAQQVVTISPHPTTPLSESPRQFQIVRPRSIFPDDPPAPSIASTELNVYPRPLAPSYHFTAPLNVVRDHLTFPATSHVSSIEPPDPHVAALEIYLRDQPVLQEVAREQGVALTSDARAPLCFDKQ</sequence>
<proteinExistence type="predicted"/>
<dbReference type="VEuPathDB" id="FungiDB:PSHT_06562"/>
<comment type="caution">
    <text evidence="2">The sequence shown here is derived from an EMBL/GenBank/DDBJ whole genome shotgun (WGS) entry which is preliminary data.</text>
</comment>
<evidence type="ECO:0000256" key="1">
    <source>
        <dbReference type="SAM" id="MobiDB-lite"/>
    </source>
</evidence>
<organism evidence="2 3">
    <name type="scientific">Puccinia striiformis</name>
    <dbReference type="NCBI Taxonomy" id="27350"/>
    <lineage>
        <taxon>Eukaryota</taxon>
        <taxon>Fungi</taxon>
        <taxon>Dikarya</taxon>
        <taxon>Basidiomycota</taxon>
        <taxon>Pucciniomycotina</taxon>
        <taxon>Pucciniomycetes</taxon>
        <taxon>Pucciniales</taxon>
        <taxon>Pucciniaceae</taxon>
        <taxon>Puccinia</taxon>
    </lineage>
</organism>